<dbReference type="EMBL" id="PHNE01000001">
    <property type="protein sequence ID" value="PPE05946.1"/>
    <property type="molecule type" value="Genomic_DNA"/>
</dbReference>
<organism evidence="1 2">
    <name type="scientific">Williamsoniiplasma lucivorax</name>
    <dbReference type="NCBI Taxonomy" id="209274"/>
    <lineage>
        <taxon>Bacteria</taxon>
        <taxon>Bacillati</taxon>
        <taxon>Mycoplasmatota</taxon>
        <taxon>Mollicutes</taxon>
        <taxon>Entomoplasmatales</taxon>
        <taxon>Williamsoniiplasma</taxon>
    </lineage>
</organism>
<evidence type="ECO:0000313" key="1">
    <source>
        <dbReference type="EMBL" id="PPE05946.1"/>
    </source>
</evidence>
<keyword evidence="2" id="KW-1185">Reference proteome</keyword>
<protein>
    <submittedName>
        <fullName evidence="1">Uncharacterized protein</fullName>
    </submittedName>
</protein>
<sequence length="224" mass="26081">MSKNYKKPKIFPGVPIHGKSKRIEDEKIRPGYFISYDKATNKYNLILLSNKDNDDTNWLIIRSNGTILTSRDYYYIQNNSSEFHISKSNFILEPLTKKEINIVNKAKANEVWFSNNGERCIGLKKDFEISTRTHKEEKNSSVYKSIVRSPGIKNFIKLMEKHYSKKFGMNFNPFTNKTNEVSNLLKEIKEVSLNTEKALNAADSILKPKNNQTEIQEFTKTKKR</sequence>
<dbReference type="STRING" id="1399797.GCA_000518285_00909"/>
<dbReference type="RefSeq" id="WP_028126655.1">
    <property type="nucleotide sequence ID" value="NZ_PHNE01000001.1"/>
</dbReference>
<gene>
    <name evidence="1" type="ORF">ELUCI_v1c02370</name>
</gene>
<proteinExistence type="predicted"/>
<reference evidence="1 2" key="1">
    <citation type="submission" date="2017-11" db="EMBL/GenBank/DDBJ databases">
        <title>Genome sequence of Entomoplasma lucivorax PIPN-2 (ATCC 49196).</title>
        <authorList>
            <person name="Lo W.-S."/>
            <person name="Gasparich G.E."/>
            <person name="Kuo C.-H."/>
        </authorList>
    </citation>
    <scope>NUCLEOTIDE SEQUENCE [LARGE SCALE GENOMIC DNA]</scope>
    <source>
        <strain evidence="1 2">PIPN-2</strain>
    </source>
</reference>
<dbReference type="Proteomes" id="UP000237865">
    <property type="component" value="Unassembled WGS sequence"/>
</dbReference>
<name>A0A2S5RF38_9MOLU</name>
<dbReference type="AlphaFoldDB" id="A0A2S5RF38"/>
<accession>A0A2S5RF38</accession>
<evidence type="ECO:0000313" key="2">
    <source>
        <dbReference type="Proteomes" id="UP000237865"/>
    </source>
</evidence>
<comment type="caution">
    <text evidence="1">The sequence shown here is derived from an EMBL/GenBank/DDBJ whole genome shotgun (WGS) entry which is preliminary data.</text>
</comment>